<proteinExistence type="predicted"/>
<sequence>MDAKGPDAVEANNARIKAKMEVKPEATAGGDTIEEGLEEAIDAAGSSSLETLTRGLRYPMMEDAQPTNYSTAYTPQNWLELRLEFVIGFCSDHTDGNR</sequence>
<evidence type="ECO:0000313" key="1">
    <source>
        <dbReference type="Proteomes" id="UP000887565"/>
    </source>
</evidence>
<reference evidence="2" key="1">
    <citation type="submission" date="2022-11" db="UniProtKB">
        <authorList>
            <consortium name="WormBaseParasite"/>
        </authorList>
    </citation>
    <scope>IDENTIFICATION</scope>
</reference>
<dbReference type="WBParaSite" id="nRc.2.0.1.t45334-RA">
    <property type="protein sequence ID" value="nRc.2.0.1.t45334-RA"/>
    <property type="gene ID" value="nRc.2.0.1.g45334"/>
</dbReference>
<evidence type="ECO:0000313" key="2">
    <source>
        <dbReference type="WBParaSite" id="nRc.2.0.1.t45334-RA"/>
    </source>
</evidence>
<keyword evidence="1" id="KW-1185">Reference proteome</keyword>
<dbReference type="Proteomes" id="UP000887565">
    <property type="component" value="Unplaced"/>
</dbReference>
<protein>
    <submittedName>
        <fullName evidence="2">Uncharacterized protein</fullName>
    </submittedName>
</protein>
<dbReference type="AlphaFoldDB" id="A0A915L2H4"/>
<name>A0A915L2H4_ROMCU</name>
<organism evidence="1 2">
    <name type="scientific">Romanomermis culicivorax</name>
    <name type="common">Nematode worm</name>
    <dbReference type="NCBI Taxonomy" id="13658"/>
    <lineage>
        <taxon>Eukaryota</taxon>
        <taxon>Metazoa</taxon>
        <taxon>Ecdysozoa</taxon>
        <taxon>Nematoda</taxon>
        <taxon>Enoplea</taxon>
        <taxon>Dorylaimia</taxon>
        <taxon>Mermithida</taxon>
        <taxon>Mermithoidea</taxon>
        <taxon>Mermithidae</taxon>
        <taxon>Romanomermis</taxon>
    </lineage>
</organism>
<accession>A0A915L2H4</accession>